<feature type="domain" description="ABC transmembrane type-1" evidence="14">
    <location>
        <begin position="673"/>
        <end position="959"/>
    </location>
</feature>
<keyword evidence="6" id="KW-0547">Nucleotide-binding</keyword>
<dbReference type="InterPro" id="IPR011527">
    <property type="entry name" value="ABC1_TM_dom"/>
</dbReference>
<evidence type="ECO:0000256" key="2">
    <source>
        <dbReference type="ARBA" id="ARBA00007577"/>
    </source>
</evidence>
<dbReference type="InterPro" id="IPR036640">
    <property type="entry name" value="ABC1_TM_sf"/>
</dbReference>
<dbReference type="SUPFAM" id="SSF90123">
    <property type="entry name" value="ABC transporter transmembrane region"/>
    <property type="match status" value="2"/>
</dbReference>
<dbReference type="InterPro" id="IPR003593">
    <property type="entry name" value="AAA+_ATPase"/>
</dbReference>
<dbReference type="EMBL" id="JXTC01000453">
    <property type="protein sequence ID" value="PON52778.1"/>
    <property type="molecule type" value="Genomic_DNA"/>
</dbReference>
<dbReference type="Gene3D" id="1.20.1560.10">
    <property type="entry name" value="ABC transporter type 1, transmembrane domain"/>
    <property type="match status" value="1"/>
</dbReference>
<dbReference type="Pfam" id="PF00005">
    <property type="entry name" value="ABC_tran"/>
    <property type="match status" value="2"/>
</dbReference>
<dbReference type="GO" id="GO:0016887">
    <property type="term" value="F:ATP hydrolysis activity"/>
    <property type="evidence" value="ECO:0007669"/>
    <property type="project" value="InterPro"/>
</dbReference>
<evidence type="ECO:0000256" key="10">
    <source>
        <dbReference type="ARBA" id="ARBA00023136"/>
    </source>
</evidence>
<feature type="transmembrane region" description="Helical" evidence="12">
    <location>
        <begin position="185"/>
        <end position="205"/>
    </location>
</feature>
<organism evidence="15 16">
    <name type="scientific">Trema orientale</name>
    <name type="common">Charcoal tree</name>
    <name type="synonym">Celtis orientalis</name>
    <dbReference type="NCBI Taxonomy" id="63057"/>
    <lineage>
        <taxon>Eukaryota</taxon>
        <taxon>Viridiplantae</taxon>
        <taxon>Streptophyta</taxon>
        <taxon>Embryophyta</taxon>
        <taxon>Tracheophyta</taxon>
        <taxon>Spermatophyta</taxon>
        <taxon>Magnoliopsida</taxon>
        <taxon>eudicotyledons</taxon>
        <taxon>Gunneridae</taxon>
        <taxon>Pentapetalae</taxon>
        <taxon>rosids</taxon>
        <taxon>fabids</taxon>
        <taxon>Rosales</taxon>
        <taxon>Cannabaceae</taxon>
        <taxon>Trema</taxon>
    </lineage>
</organism>
<dbReference type="SUPFAM" id="SSF52540">
    <property type="entry name" value="P-loop containing nucleoside triphosphate hydrolases"/>
    <property type="match status" value="2"/>
</dbReference>
<feature type="transmembrane region" description="Helical" evidence="12">
    <location>
        <begin position="812"/>
        <end position="833"/>
    </location>
</feature>
<evidence type="ECO:0000259" key="13">
    <source>
        <dbReference type="PROSITE" id="PS50893"/>
    </source>
</evidence>
<evidence type="ECO:0000256" key="1">
    <source>
        <dbReference type="ARBA" id="ARBA00004141"/>
    </source>
</evidence>
<evidence type="ECO:0000256" key="4">
    <source>
        <dbReference type="ARBA" id="ARBA00022692"/>
    </source>
</evidence>
<dbReference type="Pfam" id="PF00664">
    <property type="entry name" value="ABC_membrane"/>
    <property type="match status" value="2"/>
</dbReference>
<dbReference type="InterPro" id="IPR017871">
    <property type="entry name" value="ABC_transporter-like_CS"/>
</dbReference>
<reference evidence="16" key="1">
    <citation type="submission" date="2016-06" db="EMBL/GenBank/DDBJ databases">
        <title>Parallel loss of symbiosis genes in relatives of nitrogen-fixing non-legume Parasponia.</title>
        <authorList>
            <person name="Van Velzen R."/>
            <person name="Holmer R."/>
            <person name="Bu F."/>
            <person name="Rutten L."/>
            <person name="Van Zeijl A."/>
            <person name="Liu W."/>
            <person name="Santuari L."/>
            <person name="Cao Q."/>
            <person name="Sharma T."/>
            <person name="Shen D."/>
            <person name="Roswanjaya Y."/>
            <person name="Wardhani T."/>
            <person name="Kalhor M.S."/>
            <person name="Jansen J."/>
            <person name="Van den Hoogen J."/>
            <person name="Gungor B."/>
            <person name="Hartog M."/>
            <person name="Hontelez J."/>
            <person name="Verver J."/>
            <person name="Yang W.-C."/>
            <person name="Schijlen E."/>
            <person name="Repin R."/>
            <person name="Schilthuizen M."/>
            <person name="Schranz E."/>
            <person name="Heidstra R."/>
            <person name="Miyata K."/>
            <person name="Fedorova E."/>
            <person name="Kohlen W."/>
            <person name="Bisseling T."/>
            <person name="Smit S."/>
            <person name="Geurts R."/>
        </authorList>
    </citation>
    <scope>NUCLEOTIDE SEQUENCE [LARGE SCALE GENOMIC DNA]</scope>
    <source>
        <strain evidence="16">cv. RG33-2</strain>
    </source>
</reference>
<feature type="transmembrane region" description="Helical" evidence="12">
    <location>
        <begin position="83"/>
        <end position="103"/>
    </location>
</feature>
<keyword evidence="8" id="KW-1278">Translocase</keyword>
<protein>
    <submittedName>
        <fullName evidence="15">ABC transporter</fullName>
    </submittedName>
</protein>
<comment type="subcellular location">
    <subcellularLocation>
        <location evidence="1">Membrane</location>
        <topology evidence="1">Multi-pass membrane protein</topology>
    </subcellularLocation>
</comment>
<dbReference type="CDD" id="cd18577">
    <property type="entry name" value="ABC_6TM_Pgp_ABCB1_D1_like"/>
    <property type="match status" value="1"/>
</dbReference>
<gene>
    <name evidence="15" type="primary">TorPGP17</name>
    <name evidence="15" type="ORF">TorRG33x02_307360</name>
</gene>
<dbReference type="CDD" id="cd03249">
    <property type="entry name" value="ABC_MTABC3_MDL1_MDL2"/>
    <property type="match status" value="2"/>
</dbReference>
<evidence type="ECO:0000259" key="14">
    <source>
        <dbReference type="PROSITE" id="PS50929"/>
    </source>
</evidence>
<feature type="transmembrane region" description="Helical" evidence="12">
    <location>
        <begin position="711"/>
        <end position="730"/>
    </location>
</feature>
<dbReference type="SMART" id="SM00382">
    <property type="entry name" value="AAA"/>
    <property type="match status" value="2"/>
</dbReference>
<feature type="transmembrane region" description="Helical" evidence="12">
    <location>
        <begin position="671"/>
        <end position="691"/>
    </location>
</feature>
<dbReference type="Proteomes" id="UP000237000">
    <property type="component" value="Unassembled WGS sequence"/>
</dbReference>
<dbReference type="InterPro" id="IPR027417">
    <property type="entry name" value="P-loop_NTPase"/>
</dbReference>
<comment type="similarity">
    <text evidence="2">Belongs to the ABC transporter superfamily. ABCB family. Multidrug resistance exporter (TC 3.A.1.201) subfamily.</text>
</comment>
<dbReference type="PANTHER" id="PTHR45136">
    <property type="entry name" value="ABC TRANSPORTER DOMAIN-CONTAINING PROTEIN"/>
    <property type="match status" value="1"/>
</dbReference>
<feature type="domain" description="ABC transmembrane type-1" evidence="14">
    <location>
        <begin position="36"/>
        <end position="324"/>
    </location>
</feature>
<evidence type="ECO:0000313" key="15">
    <source>
        <dbReference type="EMBL" id="PON52778.1"/>
    </source>
</evidence>
<feature type="transmembrane region" description="Helical" evidence="12">
    <location>
        <begin position="20"/>
        <end position="43"/>
    </location>
</feature>
<evidence type="ECO:0000313" key="16">
    <source>
        <dbReference type="Proteomes" id="UP000237000"/>
    </source>
</evidence>
<keyword evidence="16" id="KW-1185">Reference proteome</keyword>
<feature type="transmembrane region" description="Helical" evidence="12">
    <location>
        <begin position="895"/>
        <end position="917"/>
    </location>
</feature>
<evidence type="ECO:0000256" key="8">
    <source>
        <dbReference type="ARBA" id="ARBA00022967"/>
    </source>
</evidence>
<evidence type="ECO:0000256" key="7">
    <source>
        <dbReference type="ARBA" id="ARBA00022840"/>
    </source>
</evidence>
<dbReference type="OrthoDB" id="6500128at2759"/>
<keyword evidence="3" id="KW-0813">Transport</keyword>
<dbReference type="AlphaFoldDB" id="A0A2P5BVG6"/>
<keyword evidence="7" id="KW-0067">ATP-binding</keyword>
<feature type="domain" description="ABC transporter" evidence="13">
    <location>
        <begin position="359"/>
        <end position="595"/>
    </location>
</feature>
<keyword evidence="5" id="KW-0677">Repeat</keyword>
<dbReference type="GO" id="GO:0016020">
    <property type="term" value="C:membrane"/>
    <property type="evidence" value="ECO:0007669"/>
    <property type="project" value="UniProtKB-SubCell"/>
</dbReference>
<evidence type="ECO:0000256" key="9">
    <source>
        <dbReference type="ARBA" id="ARBA00022989"/>
    </source>
</evidence>
<evidence type="ECO:0000256" key="5">
    <source>
        <dbReference type="ARBA" id="ARBA00022737"/>
    </source>
</evidence>
<name>A0A2P5BVG6_TREOI</name>
<sequence length="1249" mass="137811">MVQEKSSNQGKKRVKHGSIVSIFMHADRVDMWLMSLGLIGAVLDGLTDRLRLLFSSRMINSIGNSSKLDPDSLRHSLNKNTLAMLYLACLSWIACFLEGYCWTRTGERQVARMRAQYLKALLQQDLDYFDLHAPSASDIITAISNDSLIIQEAISEKIPDFVSKVSAFIGGYMVAFLLVRKLAMVALPLALLLLVPGWLCGRSLMDFSGKMRKEYSKAGTVAEQAISSIRTVYAFVGEKSIVAEFCAALNRSTKFGLRQGLVKGLAIGSNANTFVIWSFMSYYGSRLVISHGAQGGTIFAAGLSIVQGGIALGAGLSNMKDITDACCAGKRIMEVIKRVPKTNLEDTEGKILTDISGEVEFKNVKFSYPSRPESIVFKNFSLTIPAGNTVALLGTSGSGKSTALSLLQRFYDPLEGEILLDGIAIDKLQLKWLRLQIALVTQEPSLFSTTVKENILFGKEDATMEDILEASKACDAHNFISQLPQGYDTQVGERGVQLSGGQKQRIAIARALVRKPRILLLDEATSALDDESEEAILDSMDKVGMGRTTIIITHHFSTIKNANTIAVVENGHVKEIGSHNELIQEENSLYKSLVCLQRMEKEKNQSFPSKNDLDDNKIGRSLSDLSKSKNINLAGPSPTSPDELTHLEETNLPTPSFWRLLHLNKPEWKQASVGCLSAVLVGAIQPMYAIVMGNTLSAYFSYDFVKIKEHVRTSAFLLLGFSVLTLVISVSQNYSSAYVGVHLTNRIREMMLSKILTFEVGWFDKDENSSSVICSRLAKDANMLRSLVGDRISFLVQTVSTVTIAWTLGFVIAWRLAVVLVIVQPLIIVCVYTKRVMLKSTARRAIKAQIESTKLAVEAVFNLRTITSFSSQDRILKMLEKAQEGPRKDSVRQSWLSGITLGFSLIIKTCNWCLNYWYGGMLVYKGHVTPKAVFQTILIFISTGYVIAEAASLTIVLSKGWDAIRSIFSILDRNTSIEPENKKGYQPENITGHIELCEVHFAYPTRPNVMIFRGLSIKIEAGKSTALVGRSGLGKSTIISLIQRFYDPLKGVVKIDGRDIRSYHLRSLRKYIALVSQETTLFSGTIKENITYGSSNSITESEIIEAARAAKVHDFIMRQTDGYNTLCGDKGLQLSSGQKQQIAIARAILRNPSVLLLDEATSMLDNSHSENMVLQTMLARVMEGRTSVVVAHRLGTVQNCDQIVVLDQGQVMEKGTHSTLMAKGLTGAYYSLISLQTTTESKTDSLHRA</sequence>
<keyword evidence="4 12" id="KW-0812">Transmembrane</keyword>
<dbReference type="InterPro" id="IPR003439">
    <property type="entry name" value="ABC_transporter-like_ATP-bd"/>
</dbReference>
<keyword evidence="11" id="KW-0325">Glycoprotein</keyword>
<proteinExistence type="inferred from homology"/>
<accession>A0A2P5BVG6</accession>
<dbReference type="GO" id="GO:0005524">
    <property type="term" value="F:ATP binding"/>
    <property type="evidence" value="ECO:0007669"/>
    <property type="project" value="UniProtKB-KW"/>
</dbReference>
<evidence type="ECO:0000256" key="6">
    <source>
        <dbReference type="ARBA" id="ARBA00022741"/>
    </source>
</evidence>
<keyword evidence="9 12" id="KW-1133">Transmembrane helix</keyword>
<dbReference type="InParanoid" id="A0A2P5BVG6"/>
<evidence type="ECO:0000256" key="12">
    <source>
        <dbReference type="SAM" id="Phobius"/>
    </source>
</evidence>
<dbReference type="CDD" id="cd18578">
    <property type="entry name" value="ABC_6TM_Pgp_ABCB1_D2_like"/>
    <property type="match status" value="1"/>
</dbReference>
<evidence type="ECO:0000256" key="3">
    <source>
        <dbReference type="ARBA" id="ARBA00022448"/>
    </source>
</evidence>
<feature type="domain" description="ABC transporter" evidence="13">
    <location>
        <begin position="994"/>
        <end position="1233"/>
    </location>
</feature>
<keyword evidence="10 12" id="KW-0472">Membrane</keyword>
<dbReference type="STRING" id="63057.A0A2P5BVG6"/>
<dbReference type="PROSITE" id="PS50893">
    <property type="entry name" value="ABC_TRANSPORTER_2"/>
    <property type="match status" value="2"/>
</dbReference>
<comment type="caution">
    <text evidence="15">The sequence shown here is derived from an EMBL/GenBank/DDBJ whole genome shotgun (WGS) entry which is preliminary data.</text>
</comment>
<dbReference type="PANTHER" id="PTHR45136:SF2">
    <property type="entry name" value="ABC TRANSPORTER DOMAIN-CONTAINING PROTEIN"/>
    <property type="match status" value="1"/>
</dbReference>
<dbReference type="FunFam" id="3.40.50.300:FF:000479">
    <property type="entry name" value="Multidrug resistance protein 1A"/>
    <property type="match status" value="1"/>
</dbReference>
<evidence type="ECO:0000256" key="11">
    <source>
        <dbReference type="ARBA" id="ARBA00023180"/>
    </source>
</evidence>
<feature type="transmembrane region" description="Helical" evidence="12">
    <location>
        <begin position="937"/>
        <end position="957"/>
    </location>
</feature>
<dbReference type="Gene3D" id="3.40.50.300">
    <property type="entry name" value="P-loop containing nucleotide triphosphate hydrolases"/>
    <property type="match status" value="2"/>
</dbReference>
<dbReference type="GO" id="GO:0140359">
    <property type="term" value="F:ABC-type transporter activity"/>
    <property type="evidence" value="ECO:0007669"/>
    <property type="project" value="InterPro"/>
</dbReference>
<dbReference type="PROSITE" id="PS00211">
    <property type="entry name" value="ABC_TRANSPORTER_1"/>
    <property type="match status" value="1"/>
</dbReference>
<dbReference type="PROSITE" id="PS50929">
    <property type="entry name" value="ABC_TM1F"/>
    <property type="match status" value="2"/>
</dbReference>
<dbReference type="FunFam" id="3.40.50.300:FF:000205">
    <property type="entry name" value="ABC transporter B family member 4"/>
    <property type="match status" value="1"/>
</dbReference>